<dbReference type="Gene3D" id="1.10.10.10">
    <property type="entry name" value="Winged helix-like DNA-binding domain superfamily/Winged helix DNA-binding domain"/>
    <property type="match status" value="1"/>
</dbReference>
<gene>
    <name evidence="5" type="ORF">GCM10007304_05350</name>
</gene>
<comment type="caution">
    <text evidence="5">The sequence shown here is derived from an EMBL/GenBank/DDBJ whole genome shotgun (WGS) entry which is preliminary data.</text>
</comment>
<organism evidence="5 6">
    <name type="scientific">Rhodococcoides trifolii</name>
    <dbReference type="NCBI Taxonomy" id="908250"/>
    <lineage>
        <taxon>Bacteria</taxon>
        <taxon>Bacillati</taxon>
        <taxon>Actinomycetota</taxon>
        <taxon>Actinomycetes</taxon>
        <taxon>Mycobacteriales</taxon>
        <taxon>Nocardiaceae</taxon>
        <taxon>Rhodococcoides</taxon>
    </lineage>
</organism>
<keyword evidence="6" id="KW-1185">Reference proteome</keyword>
<dbReference type="GO" id="GO:0006950">
    <property type="term" value="P:response to stress"/>
    <property type="evidence" value="ECO:0007669"/>
    <property type="project" value="TreeGrafter"/>
</dbReference>
<dbReference type="GO" id="GO:0003677">
    <property type="term" value="F:DNA binding"/>
    <property type="evidence" value="ECO:0007669"/>
    <property type="project" value="UniProtKB-KW"/>
</dbReference>
<dbReference type="SMART" id="SM00347">
    <property type="entry name" value="HTH_MARR"/>
    <property type="match status" value="1"/>
</dbReference>
<reference evidence="5" key="1">
    <citation type="journal article" date="2014" name="Int. J. Syst. Evol. Microbiol.">
        <title>Complete genome sequence of Corynebacterium casei LMG S-19264T (=DSM 44701T), isolated from a smear-ripened cheese.</title>
        <authorList>
            <consortium name="US DOE Joint Genome Institute (JGI-PGF)"/>
            <person name="Walter F."/>
            <person name="Albersmeier A."/>
            <person name="Kalinowski J."/>
            <person name="Ruckert C."/>
        </authorList>
    </citation>
    <scope>NUCLEOTIDE SEQUENCE</scope>
    <source>
        <strain evidence="5">CCM 7905</strain>
    </source>
</reference>
<name>A0A917CP34_9NOCA</name>
<evidence type="ECO:0000259" key="4">
    <source>
        <dbReference type="PROSITE" id="PS50995"/>
    </source>
</evidence>
<evidence type="ECO:0000313" key="5">
    <source>
        <dbReference type="EMBL" id="GGF94457.1"/>
    </source>
</evidence>
<sequence length="139" mass="15447">MAEPIESAWRVLVSLVFENRDTWRRRVAEEVDMPFSRIRVLKRLRGGPLTVGDLATAAAMDAPAATVCVNHLEKLGYVVRTVDEGNRRRKQVTITDAGLAVLDRAARIDDPVPDALRRLDPADAAELHRILSQVADIEP</sequence>
<dbReference type="InterPro" id="IPR036390">
    <property type="entry name" value="WH_DNA-bd_sf"/>
</dbReference>
<keyword evidence="2" id="KW-0238">DNA-binding</keyword>
<reference evidence="5" key="2">
    <citation type="submission" date="2020-09" db="EMBL/GenBank/DDBJ databases">
        <authorList>
            <person name="Sun Q."/>
            <person name="Sedlacek I."/>
        </authorList>
    </citation>
    <scope>NUCLEOTIDE SEQUENCE</scope>
    <source>
        <strain evidence="5">CCM 7905</strain>
    </source>
</reference>
<dbReference type="Proteomes" id="UP000654257">
    <property type="component" value="Unassembled WGS sequence"/>
</dbReference>
<dbReference type="PANTHER" id="PTHR33164:SF64">
    <property type="entry name" value="TRANSCRIPTIONAL REGULATOR SLYA"/>
    <property type="match status" value="1"/>
</dbReference>
<dbReference type="InterPro" id="IPR000835">
    <property type="entry name" value="HTH_MarR-typ"/>
</dbReference>
<dbReference type="GO" id="GO:0003700">
    <property type="term" value="F:DNA-binding transcription factor activity"/>
    <property type="evidence" value="ECO:0007669"/>
    <property type="project" value="InterPro"/>
</dbReference>
<dbReference type="InterPro" id="IPR039422">
    <property type="entry name" value="MarR/SlyA-like"/>
</dbReference>
<feature type="domain" description="HTH marR-type" evidence="4">
    <location>
        <begin position="1"/>
        <end position="136"/>
    </location>
</feature>
<evidence type="ECO:0000256" key="2">
    <source>
        <dbReference type="ARBA" id="ARBA00023125"/>
    </source>
</evidence>
<dbReference type="InterPro" id="IPR036388">
    <property type="entry name" value="WH-like_DNA-bd_sf"/>
</dbReference>
<protein>
    <submittedName>
        <fullName evidence="5">Transcriptional regulator</fullName>
    </submittedName>
</protein>
<dbReference type="EMBL" id="BMCU01000001">
    <property type="protein sequence ID" value="GGF94457.1"/>
    <property type="molecule type" value="Genomic_DNA"/>
</dbReference>
<dbReference type="Pfam" id="PF12802">
    <property type="entry name" value="MarR_2"/>
    <property type="match status" value="1"/>
</dbReference>
<dbReference type="AlphaFoldDB" id="A0A917CP34"/>
<evidence type="ECO:0000313" key="6">
    <source>
        <dbReference type="Proteomes" id="UP000654257"/>
    </source>
</evidence>
<dbReference type="RefSeq" id="WP_229745743.1">
    <property type="nucleotide sequence ID" value="NZ_BMCU01000001.1"/>
</dbReference>
<keyword evidence="3" id="KW-0804">Transcription</keyword>
<keyword evidence="1" id="KW-0805">Transcription regulation</keyword>
<dbReference type="PROSITE" id="PS50995">
    <property type="entry name" value="HTH_MARR_2"/>
    <property type="match status" value="1"/>
</dbReference>
<dbReference type="SUPFAM" id="SSF46785">
    <property type="entry name" value="Winged helix' DNA-binding domain"/>
    <property type="match status" value="1"/>
</dbReference>
<accession>A0A917CP34</accession>
<dbReference type="PANTHER" id="PTHR33164">
    <property type="entry name" value="TRANSCRIPTIONAL REGULATOR, MARR FAMILY"/>
    <property type="match status" value="1"/>
</dbReference>
<evidence type="ECO:0000256" key="3">
    <source>
        <dbReference type="ARBA" id="ARBA00023163"/>
    </source>
</evidence>
<proteinExistence type="predicted"/>
<evidence type="ECO:0000256" key="1">
    <source>
        <dbReference type="ARBA" id="ARBA00023015"/>
    </source>
</evidence>